<keyword evidence="12" id="KW-0547">Nucleotide-binding</keyword>
<dbReference type="FunFam" id="3.30.830.10:FF:000004">
    <property type="entry name" value="Putative insulin-degrading enzyme"/>
    <property type="match status" value="1"/>
</dbReference>
<dbReference type="PROSITE" id="PS00143">
    <property type="entry name" value="INSULINASE"/>
    <property type="match status" value="1"/>
</dbReference>
<evidence type="ECO:0000256" key="18">
    <source>
        <dbReference type="ARBA" id="ARBA00052248"/>
    </source>
</evidence>
<evidence type="ECO:0000256" key="12">
    <source>
        <dbReference type="ARBA" id="ARBA00022741"/>
    </source>
</evidence>
<keyword evidence="13" id="KW-0378">Hydrolase</keyword>
<dbReference type="InterPro" id="IPR011765">
    <property type="entry name" value="Pept_M16_N"/>
</dbReference>
<evidence type="ECO:0000259" key="26">
    <source>
        <dbReference type="Pfam" id="PF05193"/>
    </source>
</evidence>
<evidence type="ECO:0000259" key="27">
    <source>
        <dbReference type="Pfam" id="PF16187"/>
    </source>
</evidence>
<evidence type="ECO:0000256" key="20">
    <source>
        <dbReference type="ARBA" id="ARBA00066874"/>
    </source>
</evidence>
<keyword evidence="30" id="KW-1185">Reference proteome</keyword>
<dbReference type="FunFam" id="3.30.830.10:FF:000003">
    <property type="entry name" value="Insulin-degrading enzyme"/>
    <property type="match status" value="1"/>
</dbReference>
<dbReference type="GO" id="GO:0050435">
    <property type="term" value="P:amyloid-beta metabolic process"/>
    <property type="evidence" value="ECO:0007669"/>
    <property type="project" value="TreeGrafter"/>
</dbReference>
<dbReference type="InterPro" id="IPR032632">
    <property type="entry name" value="Peptidase_M16_M"/>
</dbReference>
<organism evidence="29 30">
    <name type="scientific">Polypterus senegalus</name>
    <name type="common">Senegal bichir</name>
    <dbReference type="NCBI Taxonomy" id="55291"/>
    <lineage>
        <taxon>Eukaryota</taxon>
        <taxon>Metazoa</taxon>
        <taxon>Chordata</taxon>
        <taxon>Craniata</taxon>
        <taxon>Vertebrata</taxon>
        <taxon>Euteleostomi</taxon>
        <taxon>Actinopterygii</taxon>
        <taxon>Polypteriformes</taxon>
        <taxon>Polypteridae</taxon>
        <taxon>Polypterus</taxon>
    </lineage>
</organism>
<comment type="similarity">
    <text evidence="5 24">Belongs to the peptidase M16 family.</text>
</comment>
<feature type="non-terminal residue" evidence="29">
    <location>
        <position position="1"/>
    </location>
</feature>
<evidence type="ECO:0000256" key="2">
    <source>
        <dbReference type="ARBA" id="ARBA00004236"/>
    </source>
</evidence>
<dbReference type="GO" id="GO:0005829">
    <property type="term" value="C:cytosol"/>
    <property type="evidence" value="ECO:0007669"/>
    <property type="project" value="UniProtKB-SubCell"/>
</dbReference>
<feature type="domain" description="Peptidase M16 C-terminal" evidence="26">
    <location>
        <begin position="271"/>
        <end position="449"/>
    </location>
</feature>
<dbReference type="AlphaFoldDB" id="A0A8X7X7X8"/>
<keyword evidence="6" id="KW-1003">Cell membrane</keyword>
<evidence type="ECO:0000256" key="10">
    <source>
        <dbReference type="ARBA" id="ARBA00022670"/>
    </source>
</evidence>
<evidence type="ECO:0000256" key="22">
    <source>
        <dbReference type="ARBA" id="ARBA00074992"/>
    </source>
</evidence>
<dbReference type="GO" id="GO:0005782">
    <property type="term" value="C:peroxisomal matrix"/>
    <property type="evidence" value="ECO:0007669"/>
    <property type="project" value="TreeGrafter"/>
</dbReference>
<dbReference type="GO" id="GO:0005739">
    <property type="term" value="C:mitochondrion"/>
    <property type="evidence" value="ECO:0007669"/>
    <property type="project" value="TreeGrafter"/>
</dbReference>
<dbReference type="InterPro" id="IPR050626">
    <property type="entry name" value="Peptidase_M16"/>
</dbReference>
<keyword evidence="17" id="KW-0472">Membrane</keyword>
<dbReference type="GO" id="GO:0005886">
    <property type="term" value="C:plasma membrane"/>
    <property type="evidence" value="ECO:0007669"/>
    <property type="project" value="UniProtKB-SubCell"/>
</dbReference>
<dbReference type="Proteomes" id="UP000886611">
    <property type="component" value="Unassembled WGS sequence"/>
</dbReference>
<accession>A0A8X7X7X8</accession>
<evidence type="ECO:0000256" key="16">
    <source>
        <dbReference type="ARBA" id="ARBA00023049"/>
    </source>
</evidence>
<evidence type="ECO:0000256" key="19">
    <source>
        <dbReference type="ARBA" id="ARBA00063205"/>
    </source>
</evidence>
<evidence type="ECO:0000259" key="25">
    <source>
        <dbReference type="Pfam" id="PF00675"/>
    </source>
</evidence>
<comment type="caution">
    <text evidence="29">The sequence shown here is derived from an EMBL/GenBank/DDBJ whole genome shotgun (WGS) entry which is preliminary data.</text>
</comment>
<dbReference type="GO" id="GO:0005615">
    <property type="term" value="C:extracellular space"/>
    <property type="evidence" value="ECO:0007669"/>
    <property type="project" value="UniProtKB-ARBA"/>
</dbReference>
<keyword evidence="7" id="KW-0963">Cytoplasm</keyword>
<dbReference type="EMBL" id="JAATIS010004040">
    <property type="protein sequence ID" value="KAG2462579.1"/>
    <property type="molecule type" value="Genomic_DNA"/>
</dbReference>
<dbReference type="Pfam" id="PF05193">
    <property type="entry name" value="Peptidase_M16_C"/>
    <property type="match status" value="1"/>
</dbReference>
<evidence type="ECO:0000256" key="13">
    <source>
        <dbReference type="ARBA" id="ARBA00022801"/>
    </source>
</evidence>
<dbReference type="InterPro" id="IPR011249">
    <property type="entry name" value="Metalloenz_LuxS/M16"/>
</dbReference>
<gene>
    <name evidence="29" type="primary">Ide</name>
    <name evidence="29" type="ORF">GTO96_0001457</name>
</gene>
<dbReference type="Gene3D" id="3.30.830.10">
    <property type="entry name" value="Metalloenzyme, LuxS/M16 peptidase-like"/>
    <property type="match status" value="4"/>
</dbReference>
<dbReference type="Pfam" id="PF22456">
    <property type="entry name" value="PqqF-like_C_4"/>
    <property type="match status" value="1"/>
</dbReference>
<dbReference type="GO" id="GO:0051603">
    <property type="term" value="P:proteolysis involved in protein catabolic process"/>
    <property type="evidence" value="ECO:0007669"/>
    <property type="project" value="TreeGrafter"/>
</dbReference>
<evidence type="ECO:0000256" key="7">
    <source>
        <dbReference type="ARBA" id="ARBA00022490"/>
    </source>
</evidence>
<evidence type="ECO:0000256" key="14">
    <source>
        <dbReference type="ARBA" id="ARBA00022833"/>
    </source>
</evidence>
<dbReference type="PANTHER" id="PTHR43690">
    <property type="entry name" value="NARDILYSIN"/>
    <property type="match status" value="1"/>
</dbReference>
<dbReference type="GO" id="GO:0005524">
    <property type="term" value="F:ATP binding"/>
    <property type="evidence" value="ECO:0007669"/>
    <property type="project" value="UniProtKB-KW"/>
</dbReference>
<dbReference type="Pfam" id="PF16187">
    <property type="entry name" value="Peptidase_M16_M"/>
    <property type="match status" value="1"/>
</dbReference>
<dbReference type="PANTHER" id="PTHR43690:SF18">
    <property type="entry name" value="INSULIN-DEGRADING ENZYME-RELATED"/>
    <property type="match status" value="1"/>
</dbReference>
<dbReference type="FunFam" id="3.30.830.10:FF:000007">
    <property type="entry name" value="Insulin-degrading enzyme"/>
    <property type="match status" value="1"/>
</dbReference>
<feature type="domain" description="Coenzyme PQQ synthesis protein F-like C-terminal lobe" evidence="28">
    <location>
        <begin position="853"/>
        <end position="951"/>
    </location>
</feature>
<dbReference type="SUPFAM" id="SSF63411">
    <property type="entry name" value="LuxS/MPP-like metallohydrolase"/>
    <property type="match status" value="4"/>
</dbReference>
<dbReference type="EC" id="3.4.24.56" evidence="20"/>
<keyword evidence="10" id="KW-0645">Protease</keyword>
<comment type="cofactor">
    <cofactor evidence="1">
        <name>Zn(2+)</name>
        <dbReference type="ChEBI" id="CHEBI:29105"/>
    </cofactor>
</comment>
<dbReference type="GO" id="GO:0046872">
    <property type="term" value="F:metal ion binding"/>
    <property type="evidence" value="ECO:0007669"/>
    <property type="project" value="UniProtKB-KW"/>
</dbReference>
<dbReference type="FunFam" id="3.30.830.10:FF:000006">
    <property type="entry name" value="Putative insulin-degrading enzyme"/>
    <property type="match status" value="1"/>
</dbReference>
<dbReference type="GO" id="GO:0004222">
    <property type="term" value="F:metalloendopeptidase activity"/>
    <property type="evidence" value="ECO:0007669"/>
    <property type="project" value="UniProtKB-EC"/>
</dbReference>
<keyword evidence="8" id="KW-0964">Secreted</keyword>
<dbReference type="GO" id="GO:0042447">
    <property type="term" value="P:hormone catabolic process"/>
    <property type="evidence" value="ECO:0007669"/>
    <property type="project" value="TreeGrafter"/>
</dbReference>
<dbReference type="InterPro" id="IPR054734">
    <property type="entry name" value="PqqF-like_C_4"/>
</dbReference>
<evidence type="ECO:0000256" key="3">
    <source>
        <dbReference type="ARBA" id="ARBA00004514"/>
    </source>
</evidence>
<evidence type="ECO:0000256" key="24">
    <source>
        <dbReference type="RuleBase" id="RU004447"/>
    </source>
</evidence>
<evidence type="ECO:0000256" key="6">
    <source>
        <dbReference type="ARBA" id="ARBA00022475"/>
    </source>
</evidence>
<evidence type="ECO:0000313" key="29">
    <source>
        <dbReference type="EMBL" id="KAG2462579.1"/>
    </source>
</evidence>
<evidence type="ECO:0000256" key="15">
    <source>
        <dbReference type="ARBA" id="ARBA00022840"/>
    </source>
</evidence>
<evidence type="ECO:0000256" key="5">
    <source>
        <dbReference type="ARBA" id="ARBA00007261"/>
    </source>
</evidence>
<evidence type="ECO:0000313" key="30">
    <source>
        <dbReference type="Proteomes" id="UP000886611"/>
    </source>
</evidence>
<evidence type="ECO:0000256" key="23">
    <source>
        <dbReference type="ARBA" id="ARBA00080349"/>
    </source>
</evidence>
<evidence type="ECO:0000256" key="4">
    <source>
        <dbReference type="ARBA" id="ARBA00004613"/>
    </source>
</evidence>
<feature type="domain" description="Peptidase M16 middle/third" evidence="27">
    <location>
        <begin position="455"/>
        <end position="743"/>
    </location>
</feature>
<keyword evidence="14" id="KW-0862">Zinc</keyword>
<dbReference type="GO" id="GO:0043171">
    <property type="term" value="P:peptide catabolic process"/>
    <property type="evidence" value="ECO:0007669"/>
    <property type="project" value="TreeGrafter"/>
</dbReference>
<proteinExistence type="inferred from homology"/>
<feature type="domain" description="Peptidase M16 N-terminal" evidence="25">
    <location>
        <begin position="108"/>
        <end position="244"/>
    </location>
</feature>
<evidence type="ECO:0000256" key="8">
    <source>
        <dbReference type="ARBA" id="ARBA00022525"/>
    </source>
</evidence>
<evidence type="ECO:0000256" key="17">
    <source>
        <dbReference type="ARBA" id="ARBA00023136"/>
    </source>
</evidence>
<comment type="subunit">
    <text evidence="19">Homodimer. Can also form homotetramers.</text>
</comment>
<keyword evidence="9" id="KW-0021">Allosteric enzyme</keyword>
<comment type="catalytic activity">
    <reaction evidence="18">
        <text>Degradation of insulin, glucagon and other polypeptides. No action on proteins.</text>
        <dbReference type="EC" id="3.4.24.56"/>
    </reaction>
</comment>
<keyword evidence="16" id="KW-0482">Metalloprotease</keyword>
<dbReference type="InterPro" id="IPR007863">
    <property type="entry name" value="Peptidase_M16_C"/>
</dbReference>
<evidence type="ECO:0000256" key="11">
    <source>
        <dbReference type="ARBA" id="ARBA00022723"/>
    </source>
</evidence>
<dbReference type="InterPro" id="IPR001431">
    <property type="entry name" value="Pept_M16_Zn_BS"/>
</dbReference>
<reference evidence="29 30" key="1">
    <citation type="journal article" date="2021" name="Cell">
        <title>Tracing the genetic footprints of vertebrate landing in non-teleost ray-finned fishes.</title>
        <authorList>
            <person name="Bi X."/>
            <person name="Wang K."/>
            <person name="Yang L."/>
            <person name="Pan H."/>
            <person name="Jiang H."/>
            <person name="Wei Q."/>
            <person name="Fang M."/>
            <person name="Yu H."/>
            <person name="Zhu C."/>
            <person name="Cai Y."/>
            <person name="He Y."/>
            <person name="Gan X."/>
            <person name="Zeng H."/>
            <person name="Yu D."/>
            <person name="Zhu Y."/>
            <person name="Jiang H."/>
            <person name="Qiu Q."/>
            <person name="Yang H."/>
            <person name="Zhang Y.E."/>
            <person name="Wang W."/>
            <person name="Zhu M."/>
            <person name="He S."/>
            <person name="Zhang G."/>
        </authorList>
    </citation>
    <scope>NUCLEOTIDE SEQUENCE [LARGE SCALE GENOMIC DNA]</scope>
    <source>
        <strain evidence="29">Bchr_013</strain>
    </source>
</reference>
<feature type="non-terminal residue" evidence="29">
    <location>
        <position position="1062"/>
    </location>
</feature>
<keyword evidence="11" id="KW-0479">Metal-binding</keyword>
<dbReference type="Pfam" id="PF00675">
    <property type="entry name" value="Peptidase_M16"/>
    <property type="match status" value="1"/>
</dbReference>
<keyword evidence="15" id="KW-0067">ATP-binding</keyword>
<evidence type="ECO:0000256" key="1">
    <source>
        <dbReference type="ARBA" id="ARBA00001947"/>
    </source>
</evidence>
<protein>
    <recommendedName>
        <fullName evidence="21">Insulin-degrading enzyme</fullName>
        <ecNumber evidence="20">3.4.24.56</ecNumber>
    </recommendedName>
    <alternativeName>
        <fullName evidence="23">Insulin protease</fullName>
    </alternativeName>
    <alternativeName>
        <fullName evidence="22">Insulysin</fullName>
    </alternativeName>
</protein>
<evidence type="ECO:0000256" key="21">
    <source>
        <dbReference type="ARBA" id="ARBA00070422"/>
    </source>
</evidence>
<evidence type="ECO:0000259" key="28">
    <source>
        <dbReference type="Pfam" id="PF22456"/>
    </source>
</evidence>
<comment type="subcellular location">
    <subcellularLocation>
        <location evidence="2">Cell membrane</location>
    </subcellularLocation>
    <subcellularLocation>
        <location evidence="3">Cytoplasm</location>
        <location evidence="3">Cytosol</location>
    </subcellularLocation>
    <subcellularLocation>
        <location evidence="4">Secreted</location>
    </subcellularLocation>
</comment>
<sequence>MRPNALGTCYLSHTRKENSRHFRHAGAWPMKECRESPGAQLTYFDGMTPLSAAILNFPTSPIFKLPVRASSSYIMGDAALKSVVSNVIKSPEDKRLYRGLEFTNGLKALLISDPTTDKSSAALDVHIGSLSDPPNISGLAHFCEHMLFLGTEKYPKENEYSQFLSEHAGSSNAFTSGEHTNYYFDVSHEHLDGALDRFAQFFLCPLFDESCKDREVNAVDSEHEKNLMNDAWRLFQLEKATGNPNHPFSKFGTGNKVTLETRPSQKGIDIRQELLKFHLTFYSSNLMSLCVLGRESLDELTNMVVNLFAMVENKNVPVPEFPEHPFQKEHLRQMYKVVPIKDIRNLYVTFPIPDLQKYYKSNPGHYLGHLIGHEGPGSLLSELKSKGWVNTLVGGQKEGAKGFMFFIINVDLTEEGLLHVDDIIFHMFQYIQKLRTEGPQEWVFQECKDLNNVAFRFKDKERPRGYTSKIAGLLHYDNYAFFTFQYYPLEEVLAAEYLLEEFRPDLIEMVLDKLRPENVRVAVVSKSFEGQTDKTEHWYGTQYKQEAIPEDVIMKWQNADLNGKFKLPMKNEFIPTNFEICSLEKDTPAYPTLIKDTAMSKVWFKQDDKFFLPKACLNFEFFSRYLYADPLHCNMTYLFLRLLKDDLKEYTYAARLTGLVYGIASGMNAILLSVKGYNDKQHILLKKIIEKMATFDIDEKRFDIIKEAYMRSLNNFRAEQPHQHAMYYLRLLMTEVAWTKDELKDSLDDVTLPRLKAFIPQLLSRLHIEALLHGNITKQAALGMIQMVEDTLIEHAHTKPLLPSQLIRYREVQVPDRGWYVYQQRNEVHNNCGIEIYYQTNMQNTQENMLLELFCQIISEPCFNTLRTKEQLGYIVFSGPRRANGVQGLRFIIQSEKAPHYLESRVEAFLRTMDKTVEEMSEEAFQKHIQALAIQRLDKPKKLSAECAKYWGEIISQQYNFDRDNIEVAFLKTLTKEDIMQFYRDMLAVDAPRRHKVSVHVLSREMDSCPVVGEFPCQNDINLAPAPSLPQPTLVQDMTDFKRSLPLFPLAKPHINFMAAKL</sequence>
<dbReference type="GO" id="GO:0097242">
    <property type="term" value="P:amyloid-beta clearance"/>
    <property type="evidence" value="ECO:0007669"/>
    <property type="project" value="UniProtKB-ARBA"/>
</dbReference>
<name>A0A8X7X7X8_POLSE</name>
<evidence type="ECO:0000256" key="9">
    <source>
        <dbReference type="ARBA" id="ARBA00022533"/>
    </source>
</evidence>